<feature type="region of interest" description="Disordered" evidence="1">
    <location>
        <begin position="1"/>
        <end position="20"/>
    </location>
</feature>
<evidence type="ECO:0000256" key="1">
    <source>
        <dbReference type="SAM" id="MobiDB-lite"/>
    </source>
</evidence>
<feature type="non-terminal residue" evidence="2">
    <location>
        <position position="221"/>
    </location>
</feature>
<proteinExistence type="predicted"/>
<dbReference type="AlphaFoldDB" id="A0A2J6Q328"/>
<dbReference type="OrthoDB" id="3550879at2759"/>
<name>A0A2J6Q328_9HELO</name>
<sequence length="221" mass="25102">MFSLQQDLRKMKTDSKSSPANPDIQLVTIDVKMQIRTLHAKVTFLQETGGMTEEIERMMTELTALCSKGDALPTTRPPAPAATTVLPKLLVKAETIQAHSEYAGPDWKHLLIMPGDTIITYAYINEVTAVGFNTRTNLGGRFPIDIAKKVDPQSHEKIEIFITTDPAILYNTSPSSLRYMSGQYVRVCKWEKDIYWAYGFNLSTLAMGRFNTRYQFKRIEW</sequence>
<evidence type="ECO:0000313" key="3">
    <source>
        <dbReference type="Proteomes" id="UP000235672"/>
    </source>
</evidence>
<protein>
    <submittedName>
        <fullName evidence="2">Uncharacterized protein</fullName>
    </submittedName>
</protein>
<accession>A0A2J6Q328</accession>
<dbReference type="SUPFAM" id="SSF50044">
    <property type="entry name" value="SH3-domain"/>
    <property type="match status" value="1"/>
</dbReference>
<gene>
    <name evidence="2" type="ORF">NA56DRAFT_601397</name>
</gene>
<dbReference type="EMBL" id="KZ613484">
    <property type="protein sequence ID" value="PMD20670.1"/>
    <property type="molecule type" value="Genomic_DNA"/>
</dbReference>
<dbReference type="InterPro" id="IPR036028">
    <property type="entry name" value="SH3-like_dom_sf"/>
</dbReference>
<evidence type="ECO:0000313" key="2">
    <source>
        <dbReference type="EMBL" id="PMD20670.1"/>
    </source>
</evidence>
<reference evidence="2 3" key="1">
    <citation type="submission" date="2016-05" db="EMBL/GenBank/DDBJ databases">
        <title>A degradative enzymes factory behind the ericoid mycorrhizal symbiosis.</title>
        <authorList>
            <consortium name="DOE Joint Genome Institute"/>
            <person name="Martino E."/>
            <person name="Morin E."/>
            <person name="Grelet G."/>
            <person name="Kuo A."/>
            <person name="Kohler A."/>
            <person name="Daghino S."/>
            <person name="Barry K."/>
            <person name="Choi C."/>
            <person name="Cichocki N."/>
            <person name="Clum A."/>
            <person name="Copeland A."/>
            <person name="Hainaut M."/>
            <person name="Haridas S."/>
            <person name="Labutti K."/>
            <person name="Lindquist E."/>
            <person name="Lipzen A."/>
            <person name="Khouja H.-R."/>
            <person name="Murat C."/>
            <person name="Ohm R."/>
            <person name="Olson A."/>
            <person name="Spatafora J."/>
            <person name="Veneault-Fourrey C."/>
            <person name="Henrissat B."/>
            <person name="Grigoriev I."/>
            <person name="Martin F."/>
            <person name="Perotto S."/>
        </authorList>
    </citation>
    <scope>NUCLEOTIDE SEQUENCE [LARGE SCALE GENOMIC DNA]</scope>
    <source>
        <strain evidence="2 3">UAMH 7357</strain>
    </source>
</reference>
<organism evidence="2 3">
    <name type="scientific">Hyaloscypha hepaticicola</name>
    <dbReference type="NCBI Taxonomy" id="2082293"/>
    <lineage>
        <taxon>Eukaryota</taxon>
        <taxon>Fungi</taxon>
        <taxon>Dikarya</taxon>
        <taxon>Ascomycota</taxon>
        <taxon>Pezizomycotina</taxon>
        <taxon>Leotiomycetes</taxon>
        <taxon>Helotiales</taxon>
        <taxon>Hyaloscyphaceae</taxon>
        <taxon>Hyaloscypha</taxon>
    </lineage>
</organism>
<dbReference type="Proteomes" id="UP000235672">
    <property type="component" value="Unassembled WGS sequence"/>
</dbReference>
<keyword evidence="3" id="KW-1185">Reference proteome</keyword>